<dbReference type="PANTHER" id="PTHR45663">
    <property type="entry name" value="GEO12009P1"/>
    <property type="match status" value="1"/>
</dbReference>
<dbReference type="GO" id="GO:0005829">
    <property type="term" value="C:cytosol"/>
    <property type="evidence" value="ECO:0007669"/>
    <property type="project" value="TreeGrafter"/>
</dbReference>
<evidence type="ECO:0000256" key="4">
    <source>
        <dbReference type="ARBA" id="ARBA00023157"/>
    </source>
</evidence>
<evidence type="ECO:0000313" key="10">
    <source>
        <dbReference type="Proteomes" id="UP000419743"/>
    </source>
</evidence>
<keyword evidence="5" id="KW-0676">Redox-active center</keyword>
<dbReference type="RefSeq" id="WP_156742332.1">
    <property type="nucleotide sequence ID" value="NZ_CACRYJ010000053.1"/>
</dbReference>
<dbReference type="Pfam" id="PF00085">
    <property type="entry name" value="Thioredoxin"/>
    <property type="match status" value="1"/>
</dbReference>
<keyword evidence="3" id="KW-0249">Electron transport</keyword>
<proteinExistence type="inferred from homology"/>
<evidence type="ECO:0000256" key="3">
    <source>
        <dbReference type="ARBA" id="ARBA00022982"/>
    </source>
</evidence>
<evidence type="ECO:0000259" key="8">
    <source>
        <dbReference type="PROSITE" id="PS51352"/>
    </source>
</evidence>
<dbReference type="PROSITE" id="PS51352">
    <property type="entry name" value="THIOREDOXIN_2"/>
    <property type="match status" value="1"/>
</dbReference>
<evidence type="ECO:0000256" key="7">
    <source>
        <dbReference type="SAM" id="MobiDB-lite"/>
    </source>
</evidence>
<dbReference type="SUPFAM" id="SSF52833">
    <property type="entry name" value="Thioredoxin-like"/>
    <property type="match status" value="1"/>
</dbReference>
<evidence type="ECO:0000256" key="5">
    <source>
        <dbReference type="ARBA" id="ARBA00023284"/>
    </source>
</evidence>
<evidence type="ECO:0000256" key="1">
    <source>
        <dbReference type="ARBA" id="ARBA00008987"/>
    </source>
</evidence>
<dbReference type="CDD" id="cd02947">
    <property type="entry name" value="TRX_family"/>
    <property type="match status" value="1"/>
</dbReference>
<dbReference type="InterPro" id="IPR013766">
    <property type="entry name" value="Thioredoxin_domain"/>
</dbReference>
<organism evidence="9 10">
    <name type="scientific">Occultella aeris</name>
    <dbReference type="NCBI Taxonomy" id="2761496"/>
    <lineage>
        <taxon>Bacteria</taxon>
        <taxon>Bacillati</taxon>
        <taxon>Actinomycetota</taxon>
        <taxon>Actinomycetes</taxon>
        <taxon>Micrococcales</taxon>
        <taxon>Ruaniaceae</taxon>
        <taxon>Occultella</taxon>
    </lineage>
</organism>
<accession>A0A7M4DNF4</accession>
<dbReference type="InterPro" id="IPR036249">
    <property type="entry name" value="Thioredoxin-like_sf"/>
</dbReference>
<protein>
    <recommendedName>
        <fullName evidence="6">Thioredoxin</fullName>
    </recommendedName>
</protein>
<dbReference type="InterPro" id="IPR005746">
    <property type="entry name" value="Thioredoxin"/>
</dbReference>
<dbReference type="PANTHER" id="PTHR45663:SF40">
    <property type="entry name" value="THIOREDOXIN 2"/>
    <property type="match status" value="1"/>
</dbReference>
<gene>
    <name evidence="9" type="primary">trxC</name>
    <name evidence="9" type="ORF">HALOF300_03684</name>
</gene>
<dbReference type="GO" id="GO:0015035">
    <property type="term" value="F:protein-disulfide reductase activity"/>
    <property type="evidence" value="ECO:0007669"/>
    <property type="project" value="UniProtKB-UniRule"/>
</dbReference>
<dbReference type="PRINTS" id="PR00421">
    <property type="entry name" value="THIOREDOXIN"/>
</dbReference>
<dbReference type="Gene3D" id="3.40.30.10">
    <property type="entry name" value="Glutaredoxin"/>
    <property type="match status" value="1"/>
</dbReference>
<dbReference type="EMBL" id="CACRYJ010000053">
    <property type="protein sequence ID" value="VZO38967.1"/>
    <property type="molecule type" value="Genomic_DNA"/>
</dbReference>
<comment type="caution">
    <text evidence="9">The sequence shown here is derived from an EMBL/GenBank/DDBJ whole genome shotgun (WGS) entry which is preliminary data.</text>
</comment>
<evidence type="ECO:0000313" key="9">
    <source>
        <dbReference type="EMBL" id="VZO38967.1"/>
    </source>
</evidence>
<dbReference type="AlphaFoldDB" id="A0A7M4DNF4"/>
<evidence type="ECO:0000256" key="2">
    <source>
        <dbReference type="ARBA" id="ARBA00022448"/>
    </source>
</evidence>
<reference evidence="9 10" key="1">
    <citation type="submission" date="2019-11" db="EMBL/GenBank/DDBJ databases">
        <authorList>
            <person name="Criscuolo A."/>
        </authorList>
    </citation>
    <scope>NUCLEOTIDE SEQUENCE [LARGE SCALE GENOMIC DNA]</scope>
    <source>
        <strain evidence="9">CIP111667</strain>
    </source>
</reference>
<feature type="region of interest" description="Disordered" evidence="7">
    <location>
        <begin position="117"/>
        <end position="136"/>
    </location>
</feature>
<dbReference type="InterPro" id="IPR017937">
    <property type="entry name" value="Thioredoxin_CS"/>
</dbReference>
<evidence type="ECO:0000256" key="6">
    <source>
        <dbReference type="NCBIfam" id="TIGR01068"/>
    </source>
</evidence>
<sequence length="136" mass="14497">MPTINVTTDEFEKTISDNDIVLVDFWASWCGPCRQFAPVYEKSSEKHGDVTFAKVDTEAEQALAAQAGIQAIPTLMAFRDGILVFNQAGALPGPSLEQLIEGVKGLDMDAVRAEVAKQQAGETEVGSADPTAVPSN</sequence>
<name>A0A7M4DNF4_9MICO</name>
<keyword evidence="10" id="KW-1185">Reference proteome</keyword>
<feature type="domain" description="Thioredoxin" evidence="8">
    <location>
        <begin position="1"/>
        <end position="105"/>
    </location>
</feature>
<dbReference type="PROSITE" id="PS00194">
    <property type="entry name" value="THIOREDOXIN_1"/>
    <property type="match status" value="1"/>
</dbReference>
<keyword evidence="4" id="KW-1015">Disulfide bond</keyword>
<dbReference type="FunFam" id="3.40.30.10:FF:000155">
    <property type="entry name" value="Thioredoxin"/>
    <property type="match status" value="1"/>
</dbReference>
<dbReference type="NCBIfam" id="TIGR01068">
    <property type="entry name" value="thioredoxin"/>
    <property type="match status" value="1"/>
</dbReference>
<keyword evidence="2" id="KW-0813">Transport</keyword>
<dbReference type="Proteomes" id="UP000419743">
    <property type="component" value="Unassembled WGS sequence"/>
</dbReference>
<comment type="similarity">
    <text evidence="1">Belongs to the thioredoxin family.</text>
</comment>